<dbReference type="PANTHER" id="PTHR46599">
    <property type="entry name" value="PIGGYBAC TRANSPOSABLE ELEMENT-DERIVED PROTEIN 4"/>
    <property type="match status" value="1"/>
</dbReference>
<keyword evidence="4" id="KW-1185">Reference proteome</keyword>
<evidence type="ECO:0000256" key="1">
    <source>
        <dbReference type="SAM" id="MobiDB-lite"/>
    </source>
</evidence>
<evidence type="ECO:0000259" key="2">
    <source>
        <dbReference type="Pfam" id="PF13843"/>
    </source>
</evidence>
<dbReference type="OrthoDB" id="6778319at2759"/>
<dbReference type="EMBL" id="CAKOFQ010006960">
    <property type="protein sequence ID" value="CAH1984690.1"/>
    <property type="molecule type" value="Genomic_DNA"/>
</dbReference>
<comment type="caution">
    <text evidence="3">The sequence shown here is derived from an EMBL/GenBank/DDBJ whole genome shotgun (WGS) entry which is preliminary data.</text>
</comment>
<feature type="region of interest" description="Disordered" evidence="1">
    <location>
        <begin position="164"/>
        <end position="200"/>
    </location>
</feature>
<sequence>MEPLPQAINDANFSISIAQPLANTPKMIANFSINSLSTPVISELVCGLWKKILAVLPSFEEPYPGFGLSTIRDSLALNFAWIRFLFASTIALFSGPRTCQDLIGRRYPIWSKHSKKRIQQCKVDKPNRSWNLRKPLSSLELQQEVDKITEDFSDFLDVDPDYNNSGSELSGESNNESSPSDDDELIQDEGHEPEPTALDPSNKQFDFVWYDYCGNHQTFQFTGNEGIQVDVADNFTPLNAFQLFFSSDLIALIVEETNRYAEFTISNTKLTRKSRLNQWNPTNELEIQKFVGLYSWMGLNSRPTHASYWSTDVLYKNQVSQVLSRNRFEMLLRMIHFSSREHENNNDRLYKIRPVLDMLNNSFQQTYTVGKEMVIDESMIPWRGRLKFRQYIPSKSHKYWVKLFKLCSPNGYTWKCLIYTGRSEEQRTAGLGIGESVVLILTEGLLNEGRILYTDNFCTSCPLARILLSKSTHLVGTLRRSRKYLPKDVTTKKLKKHEYIARETNVGIVVSKWKDARDVLMLSTVHGIGMRVPPPSSKRKRAFSPSCSNEEPTPKKKKETNKTPTLKPDAIIAYNNGKCGIDKSDQMASYSTCNRQMVPKEKDLSERTVVPTIERYLLTSSLNISEEELELFQYKKGFEFRGMI</sequence>
<feature type="compositionally biased region" description="Low complexity" evidence="1">
    <location>
        <begin position="164"/>
        <end position="178"/>
    </location>
</feature>
<dbReference type="AlphaFoldDB" id="A0A9P0PHV3"/>
<dbReference type="InterPro" id="IPR029526">
    <property type="entry name" value="PGBD"/>
</dbReference>
<organism evidence="3 4">
    <name type="scientific">Acanthoscelides obtectus</name>
    <name type="common">Bean weevil</name>
    <name type="synonym">Bruchus obtectus</name>
    <dbReference type="NCBI Taxonomy" id="200917"/>
    <lineage>
        <taxon>Eukaryota</taxon>
        <taxon>Metazoa</taxon>
        <taxon>Ecdysozoa</taxon>
        <taxon>Arthropoda</taxon>
        <taxon>Hexapoda</taxon>
        <taxon>Insecta</taxon>
        <taxon>Pterygota</taxon>
        <taxon>Neoptera</taxon>
        <taxon>Endopterygota</taxon>
        <taxon>Coleoptera</taxon>
        <taxon>Polyphaga</taxon>
        <taxon>Cucujiformia</taxon>
        <taxon>Chrysomeloidea</taxon>
        <taxon>Chrysomelidae</taxon>
        <taxon>Bruchinae</taxon>
        <taxon>Bruchini</taxon>
        <taxon>Acanthoscelides</taxon>
    </lineage>
</organism>
<evidence type="ECO:0000313" key="3">
    <source>
        <dbReference type="EMBL" id="CAH1984690.1"/>
    </source>
</evidence>
<gene>
    <name evidence="3" type="ORF">ACAOBT_LOCUS16247</name>
</gene>
<proteinExistence type="predicted"/>
<protein>
    <recommendedName>
        <fullName evidence="2">PiggyBac transposable element-derived protein domain-containing protein</fullName>
    </recommendedName>
</protein>
<reference evidence="3" key="1">
    <citation type="submission" date="2022-03" db="EMBL/GenBank/DDBJ databases">
        <authorList>
            <person name="Sayadi A."/>
        </authorList>
    </citation>
    <scope>NUCLEOTIDE SEQUENCE</scope>
</reference>
<name>A0A9P0PHV3_ACAOB</name>
<accession>A0A9P0PHV3</accession>
<dbReference type="Pfam" id="PF13843">
    <property type="entry name" value="DDE_Tnp_1_7"/>
    <property type="match status" value="1"/>
</dbReference>
<feature type="domain" description="PiggyBac transposable element-derived protein" evidence="2">
    <location>
        <begin position="236"/>
        <end position="593"/>
    </location>
</feature>
<dbReference type="Proteomes" id="UP001152888">
    <property type="component" value="Unassembled WGS sequence"/>
</dbReference>
<evidence type="ECO:0000313" key="4">
    <source>
        <dbReference type="Proteomes" id="UP001152888"/>
    </source>
</evidence>
<dbReference type="PANTHER" id="PTHR46599:SF3">
    <property type="entry name" value="PIGGYBAC TRANSPOSABLE ELEMENT-DERIVED PROTEIN 4"/>
    <property type="match status" value="1"/>
</dbReference>
<feature type="region of interest" description="Disordered" evidence="1">
    <location>
        <begin position="531"/>
        <end position="564"/>
    </location>
</feature>